<dbReference type="NCBIfam" id="TIGR00608">
    <property type="entry name" value="radc"/>
    <property type="match status" value="1"/>
</dbReference>
<dbReference type="GO" id="GO:0046872">
    <property type="term" value="F:metal ion binding"/>
    <property type="evidence" value="ECO:0007669"/>
    <property type="project" value="UniProtKB-KW"/>
</dbReference>
<keyword evidence="2" id="KW-0645">Protease</keyword>
<feature type="region of interest" description="Disordered" evidence="8">
    <location>
        <begin position="1"/>
        <end position="22"/>
    </location>
</feature>
<accession>A0A9D1HLV8</accession>
<dbReference type="Gene3D" id="3.40.140.10">
    <property type="entry name" value="Cytidine Deaminase, domain 2"/>
    <property type="match status" value="1"/>
</dbReference>
<dbReference type="PROSITE" id="PS50249">
    <property type="entry name" value="MPN"/>
    <property type="match status" value="1"/>
</dbReference>
<dbReference type="EMBL" id="DVMH01000029">
    <property type="protein sequence ID" value="HIU10721.1"/>
    <property type="molecule type" value="Genomic_DNA"/>
</dbReference>
<evidence type="ECO:0000313" key="11">
    <source>
        <dbReference type="Proteomes" id="UP000824124"/>
    </source>
</evidence>
<evidence type="ECO:0000259" key="9">
    <source>
        <dbReference type="PROSITE" id="PS50249"/>
    </source>
</evidence>
<feature type="domain" description="MPN" evidence="9">
    <location>
        <begin position="112"/>
        <end position="234"/>
    </location>
</feature>
<evidence type="ECO:0000256" key="7">
    <source>
        <dbReference type="RuleBase" id="RU003797"/>
    </source>
</evidence>
<dbReference type="InterPro" id="IPR001405">
    <property type="entry name" value="UPF0758"/>
</dbReference>
<dbReference type="Gene3D" id="1.10.150.20">
    <property type="entry name" value="5' to 3' exonuclease, C-terminal subdomain"/>
    <property type="match status" value="1"/>
</dbReference>
<dbReference type="PANTHER" id="PTHR30471:SF3">
    <property type="entry name" value="UPF0758 PROTEIN YEES-RELATED"/>
    <property type="match status" value="1"/>
</dbReference>
<evidence type="ECO:0000256" key="8">
    <source>
        <dbReference type="SAM" id="MobiDB-lite"/>
    </source>
</evidence>
<keyword evidence="5" id="KW-0862">Zinc</keyword>
<dbReference type="GO" id="GO:0008237">
    <property type="term" value="F:metallopeptidase activity"/>
    <property type="evidence" value="ECO:0007669"/>
    <property type="project" value="UniProtKB-KW"/>
</dbReference>
<evidence type="ECO:0000256" key="1">
    <source>
        <dbReference type="ARBA" id="ARBA00010243"/>
    </source>
</evidence>
<feature type="compositionally biased region" description="Basic residues" evidence="8">
    <location>
        <begin position="7"/>
        <end position="22"/>
    </location>
</feature>
<dbReference type="Pfam" id="PF20582">
    <property type="entry name" value="UPF0758_N"/>
    <property type="match status" value="1"/>
</dbReference>
<dbReference type="InterPro" id="IPR046778">
    <property type="entry name" value="UPF0758_N"/>
</dbReference>
<comment type="caution">
    <text evidence="10">The sequence shown here is derived from an EMBL/GenBank/DDBJ whole genome shotgun (WGS) entry which is preliminary data.</text>
</comment>
<dbReference type="Proteomes" id="UP000824124">
    <property type="component" value="Unassembled WGS sequence"/>
</dbReference>
<dbReference type="InterPro" id="IPR010994">
    <property type="entry name" value="RuvA_2-like"/>
</dbReference>
<evidence type="ECO:0000256" key="4">
    <source>
        <dbReference type="ARBA" id="ARBA00022801"/>
    </source>
</evidence>
<dbReference type="Pfam" id="PF04002">
    <property type="entry name" value="RadC"/>
    <property type="match status" value="1"/>
</dbReference>
<evidence type="ECO:0000256" key="3">
    <source>
        <dbReference type="ARBA" id="ARBA00022723"/>
    </source>
</evidence>
<evidence type="ECO:0000256" key="2">
    <source>
        <dbReference type="ARBA" id="ARBA00022670"/>
    </source>
</evidence>
<keyword evidence="6" id="KW-0482">Metalloprotease</keyword>
<keyword evidence="4" id="KW-0378">Hydrolase</keyword>
<protein>
    <submittedName>
        <fullName evidence="10">DNA repair protein RadC</fullName>
    </submittedName>
</protein>
<dbReference type="InterPro" id="IPR025657">
    <property type="entry name" value="RadC_JAB"/>
</dbReference>
<organism evidence="10 11">
    <name type="scientific">Candidatus Avidehalobacter gallistercoris</name>
    <dbReference type="NCBI Taxonomy" id="2840694"/>
    <lineage>
        <taxon>Bacteria</taxon>
        <taxon>Bacillati</taxon>
        <taxon>Bacillota</taxon>
        <taxon>Clostridia</taxon>
        <taxon>Eubacteriales</taxon>
        <taxon>Peptococcaceae</taxon>
        <taxon>Peptococcaceae incertae sedis</taxon>
        <taxon>Candidatus Avidehalobacter</taxon>
    </lineage>
</organism>
<name>A0A9D1HLV8_9FIRM</name>
<reference evidence="10" key="1">
    <citation type="submission" date="2020-10" db="EMBL/GenBank/DDBJ databases">
        <authorList>
            <person name="Gilroy R."/>
        </authorList>
    </citation>
    <scope>NUCLEOTIDE SEQUENCE</scope>
    <source>
        <strain evidence="10">2830</strain>
    </source>
</reference>
<sequence length="252" mass="28388">MAEIAGKQKKQSGLHAGHRQRMRHRVRQSGAASLADHELLEVLLYFTLPRGDTNALAHQLLVRFGSLSRVLEAEYDELLEVPGVGENTAFLLSFLPTLFRRYQMDRNGKKRIFGSTRAFEQYVCDLFIGENREVLYLICLNAGMHVLNSVRLAEGDIGSVKISVAEVVRAAKKQHARNVVLAHNHPGGTLKASNEDFEVTRRCMRALSEAGINLVEHLLVSGDKTFSFAEHNYMYAIREEVQNPLKQPDDDF</sequence>
<keyword evidence="3" id="KW-0479">Metal-binding</keyword>
<dbReference type="AlphaFoldDB" id="A0A9D1HLV8"/>
<dbReference type="SUPFAM" id="SSF47781">
    <property type="entry name" value="RuvA domain 2-like"/>
    <property type="match status" value="1"/>
</dbReference>
<dbReference type="PANTHER" id="PTHR30471">
    <property type="entry name" value="DNA REPAIR PROTEIN RADC"/>
    <property type="match status" value="1"/>
</dbReference>
<dbReference type="InterPro" id="IPR037518">
    <property type="entry name" value="MPN"/>
</dbReference>
<proteinExistence type="inferred from homology"/>
<dbReference type="GO" id="GO:0006508">
    <property type="term" value="P:proteolysis"/>
    <property type="evidence" value="ECO:0007669"/>
    <property type="project" value="UniProtKB-KW"/>
</dbReference>
<comment type="similarity">
    <text evidence="1 7">Belongs to the UPF0758 family.</text>
</comment>
<evidence type="ECO:0000256" key="5">
    <source>
        <dbReference type="ARBA" id="ARBA00022833"/>
    </source>
</evidence>
<evidence type="ECO:0000256" key="6">
    <source>
        <dbReference type="ARBA" id="ARBA00023049"/>
    </source>
</evidence>
<gene>
    <name evidence="10" type="primary">radC</name>
    <name evidence="10" type="ORF">IAB00_05730</name>
</gene>
<evidence type="ECO:0000313" key="10">
    <source>
        <dbReference type="EMBL" id="HIU10721.1"/>
    </source>
</evidence>
<reference evidence="10" key="2">
    <citation type="journal article" date="2021" name="PeerJ">
        <title>Extensive microbial diversity within the chicken gut microbiome revealed by metagenomics and culture.</title>
        <authorList>
            <person name="Gilroy R."/>
            <person name="Ravi A."/>
            <person name="Getino M."/>
            <person name="Pursley I."/>
            <person name="Horton D.L."/>
            <person name="Alikhan N.F."/>
            <person name="Baker D."/>
            <person name="Gharbi K."/>
            <person name="Hall N."/>
            <person name="Watson M."/>
            <person name="Adriaenssens E.M."/>
            <person name="Foster-Nyarko E."/>
            <person name="Jarju S."/>
            <person name="Secka A."/>
            <person name="Antonio M."/>
            <person name="Oren A."/>
            <person name="Chaudhuri R.R."/>
            <person name="La Ragione R."/>
            <person name="Hildebrand F."/>
            <person name="Pallen M.J."/>
        </authorList>
    </citation>
    <scope>NUCLEOTIDE SEQUENCE</scope>
    <source>
        <strain evidence="10">2830</strain>
    </source>
</reference>